<name>A0A3B3SQB1_9TELE</name>
<evidence type="ECO:0000313" key="2">
    <source>
        <dbReference type="Proteomes" id="UP000261540"/>
    </source>
</evidence>
<reference evidence="1" key="1">
    <citation type="submission" date="2025-08" db="UniProtKB">
        <authorList>
            <consortium name="Ensembl"/>
        </authorList>
    </citation>
    <scope>IDENTIFICATION</scope>
</reference>
<dbReference type="Proteomes" id="UP000261540">
    <property type="component" value="Unplaced"/>
</dbReference>
<dbReference type="Ensembl" id="ENSPKIT00000013816.1">
    <property type="protein sequence ID" value="ENSPKIP00000032934.1"/>
    <property type="gene ID" value="ENSPKIG00000012837.1"/>
</dbReference>
<protein>
    <submittedName>
        <fullName evidence="1">Uncharacterized protein</fullName>
    </submittedName>
</protein>
<sequence length="68" mass="7545">CSIIKKSITTFLMLCSVHNSENTGVEIQLIEEWQEAARGLWPSCYCLHCVSGDITSFPIGQDSVRGIQ</sequence>
<dbReference type="AlphaFoldDB" id="A0A3B3SQB1"/>
<reference evidence="1" key="2">
    <citation type="submission" date="2025-09" db="UniProtKB">
        <authorList>
            <consortium name="Ensembl"/>
        </authorList>
    </citation>
    <scope>IDENTIFICATION</scope>
</reference>
<evidence type="ECO:0000313" key="1">
    <source>
        <dbReference type="Ensembl" id="ENSPKIP00000032934.1"/>
    </source>
</evidence>
<proteinExistence type="predicted"/>
<accession>A0A3B3SQB1</accession>
<keyword evidence="2" id="KW-1185">Reference proteome</keyword>
<organism evidence="1 2">
    <name type="scientific">Paramormyrops kingsleyae</name>
    <dbReference type="NCBI Taxonomy" id="1676925"/>
    <lineage>
        <taxon>Eukaryota</taxon>
        <taxon>Metazoa</taxon>
        <taxon>Chordata</taxon>
        <taxon>Craniata</taxon>
        <taxon>Vertebrata</taxon>
        <taxon>Euteleostomi</taxon>
        <taxon>Actinopterygii</taxon>
        <taxon>Neopterygii</taxon>
        <taxon>Teleostei</taxon>
        <taxon>Osteoglossocephala</taxon>
        <taxon>Osteoglossomorpha</taxon>
        <taxon>Osteoglossiformes</taxon>
        <taxon>Mormyridae</taxon>
        <taxon>Paramormyrops</taxon>
    </lineage>
</organism>